<evidence type="ECO:0000256" key="11">
    <source>
        <dbReference type="ARBA" id="ARBA00023159"/>
    </source>
</evidence>
<dbReference type="FunFam" id="3.40.50.300:FF:000006">
    <property type="entry name" value="DNA-binding transcriptional regulator NtrC"/>
    <property type="match status" value="1"/>
</dbReference>
<dbReference type="PROSITE" id="PS00675">
    <property type="entry name" value="SIGMA54_INTERACT_1"/>
    <property type="match status" value="1"/>
</dbReference>
<evidence type="ECO:0000256" key="14">
    <source>
        <dbReference type="PROSITE-ProRule" id="PRU00169"/>
    </source>
</evidence>
<keyword evidence="5 14" id="KW-0597">Phosphoprotein</keyword>
<dbReference type="InterPro" id="IPR003593">
    <property type="entry name" value="AAA+_ATPase"/>
</dbReference>
<dbReference type="Pfam" id="PF25601">
    <property type="entry name" value="AAA_lid_14"/>
    <property type="match status" value="1"/>
</dbReference>
<dbReference type="SMART" id="SM00382">
    <property type="entry name" value="AAA"/>
    <property type="match status" value="1"/>
</dbReference>
<keyword evidence="12 15" id="KW-0804">Transcription</keyword>
<dbReference type="GO" id="GO:0005737">
    <property type="term" value="C:cytoplasm"/>
    <property type="evidence" value="ECO:0007669"/>
    <property type="project" value="UniProtKB-SubCell"/>
</dbReference>
<dbReference type="PROSITE" id="PS00676">
    <property type="entry name" value="SIGMA54_INTERACT_2"/>
    <property type="match status" value="1"/>
</dbReference>
<dbReference type="FunFam" id="1.10.8.60:FF:000014">
    <property type="entry name" value="DNA-binding transcriptional regulator NtrC"/>
    <property type="match status" value="1"/>
</dbReference>
<dbReference type="InterPro" id="IPR010114">
    <property type="entry name" value="Transcript_reg_NtrC"/>
</dbReference>
<evidence type="ECO:0000256" key="8">
    <source>
        <dbReference type="ARBA" id="ARBA00023012"/>
    </source>
</evidence>
<reference evidence="18 19" key="1">
    <citation type="submission" date="2016-10" db="EMBL/GenBank/DDBJ databases">
        <authorList>
            <person name="de Groot N.N."/>
        </authorList>
    </citation>
    <scope>NUCLEOTIDE SEQUENCE [LARGE SCALE GENOMIC DNA]</scope>
    <source>
        <strain evidence="18">MBHS1</strain>
    </source>
</reference>
<evidence type="ECO:0000256" key="2">
    <source>
        <dbReference type="ARBA" id="ARBA00019059"/>
    </source>
</evidence>
<dbReference type="CDD" id="cd00009">
    <property type="entry name" value="AAA"/>
    <property type="match status" value="1"/>
</dbReference>
<evidence type="ECO:0000259" key="16">
    <source>
        <dbReference type="PROSITE" id="PS50045"/>
    </source>
</evidence>
<dbReference type="Proteomes" id="UP000236724">
    <property type="component" value="Unassembled WGS sequence"/>
</dbReference>
<dbReference type="GO" id="GO:0043565">
    <property type="term" value="F:sequence-specific DNA binding"/>
    <property type="evidence" value="ECO:0007669"/>
    <property type="project" value="InterPro"/>
</dbReference>
<evidence type="ECO:0000313" key="18">
    <source>
        <dbReference type="EMBL" id="SEH08311.1"/>
    </source>
</evidence>
<evidence type="ECO:0000256" key="12">
    <source>
        <dbReference type="ARBA" id="ARBA00023163"/>
    </source>
</evidence>
<dbReference type="AlphaFoldDB" id="A0A1H6FFX6"/>
<keyword evidence="13 15" id="KW-0535">Nitrogen fixation</keyword>
<dbReference type="FunFam" id="3.40.50.2300:FF:000018">
    <property type="entry name" value="DNA-binding transcriptional regulator NtrC"/>
    <property type="match status" value="1"/>
</dbReference>
<dbReference type="InterPro" id="IPR002197">
    <property type="entry name" value="HTH_Fis"/>
</dbReference>
<keyword evidence="9 15" id="KW-0805">Transcription regulation</keyword>
<dbReference type="Gene3D" id="1.10.10.60">
    <property type="entry name" value="Homeodomain-like"/>
    <property type="match status" value="1"/>
</dbReference>
<evidence type="ECO:0000256" key="6">
    <source>
        <dbReference type="ARBA" id="ARBA00022741"/>
    </source>
</evidence>
<dbReference type="InterPro" id="IPR009057">
    <property type="entry name" value="Homeodomain-like_sf"/>
</dbReference>
<dbReference type="InterPro" id="IPR058031">
    <property type="entry name" value="AAA_lid_NorR"/>
</dbReference>
<dbReference type="NCBIfam" id="TIGR01818">
    <property type="entry name" value="ntrC"/>
    <property type="match status" value="1"/>
</dbReference>
<evidence type="ECO:0000256" key="4">
    <source>
        <dbReference type="ARBA" id="ARBA00022491"/>
    </source>
</evidence>
<protein>
    <recommendedName>
        <fullName evidence="2 15">DNA-binding transcriptional regulator NtrC</fullName>
    </recommendedName>
    <alternativeName>
        <fullName evidence="15">Nitrogen regulation protein NR(I)</fullName>
    </alternativeName>
</protein>
<keyword evidence="6 15" id="KW-0547">Nucleotide-binding</keyword>
<dbReference type="FunFam" id="1.10.10.60:FF:000088">
    <property type="entry name" value="DNA-binding transcriptional regulator NtrC"/>
    <property type="match status" value="1"/>
</dbReference>
<dbReference type="GO" id="GO:0006808">
    <property type="term" value="P:regulation of nitrogen utilization"/>
    <property type="evidence" value="ECO:0007669"/>
    <property type="project" value="UniProtKB-UniRule"/>
</dbReference>
<keyword evidence="4 15" id="KW-0678">Repressor</keyword>
<dbReference type="Gene3D" id="3.40.50.300">
    <property type="entry name" value="P-loop containing nucleotide triphosphate hydrolases"/>
    <property type="match status" value="1"/>
</dbReference>
<feature type="domain" description="Response regulatory" evidence="17">
    <location>
        <begin position="3"/>
        <end position="117"/>
    </location>
</feature>
<dbReference type="InterPro" id="IPR025944">
    <property type="entry name" value="Sigma_54_int_dom_CS"/>
</dbReference>
<name>A0A1H6FFX6_9GAMM</name>
<dbReference type="Gene3D" id="1.10.8.60">
    <property type="match status" value="1"/>
</dbReference>
<dbReference type="NCBIfam" id="NF008176">
    <property type="entry name" value="PRK10923.1"/>
    <property type="match status" value="1"/>
</dbReference>
<dbReference type="InterPro" id="IPR027417">
    <property type="entry name" value="P-loop_NTPase"/>
</dbReference>
<keyword evidence="3 15" id="KW-0963">Cytoplasm</keyword>
<keyword evidence="8 15" id="KW-0902">Two-component regulatory system</keyword>
<evidence type="ECO:0000256" key="10">
    <source>
        <dbReference type="ARBA" id="ARBA00023125"/>
    </source>
</evidence>
<dbReference type="SMART" id="SM00448">
    <property type="entry name" value="REC"/>
    <property type="match status" value="1"/>
</dbReference>
<dbReference type="PRINTS" id="PR01590">
    <property type="entry name" value="HTHFIS"/>
</dbReference>
<dbReference type="Pfam" id="PF02954">
    <property type="entry name" value="HTH_8"/>
    <property type="match status" value="1"/>
</dbReference>
<dbReference type="PANTHER" id="PTHR32071:SF95">
    <property type="entry name" value="DNA-BINDING TRANSCRIPTIONAL REGULATOR NTRC"/>
    <property type="match status" value="1"/>
</dbReference>
<dbReference type="SUPFAM" id="SSF52172">
    <property type="entry name" value="CheY-like"/>
    <property type="match status" value="1"/>
</dbReference>
<dbReference type="SUPFAM" id="SSF52540">
    <property type="entry name" value="P-loop containing nucleoside triphosphate hydrolases"/>
    <property type="match status" value="1"/>
</dbReference>
<sequence length="470" mass="52866">MNNVWVIDDDRSIRWVLEKALSQAGLDVTSFDRADKVIHALEQKLPSVIITDVRMPGMSGLALLEHLSDQHPDIPVILMTAYSDLESAVSAYQGGAFEYLPKPFDIDEAVDLTQRAISERLQRQEASATETLIESSEMIGSAPAMQEVFRAIGRLSRSNITVLITGESGTGKELVAHALHRHSPRAKQPFIALNTAAIPKELLESELFGHERGAFTGAAQQRRGRFEQADGGTLFLDEIGDMPAELQTRLLRVLADGSFFRVGGHSALQVDVRIIAATHQNLEQRVREGLFREDLFHRLNVIRIPLPALRERREDIALLMNHFLSASAKELGEEIKMLHPDTQTCLQQLDWPGNVRQLENTCRWLTVMASGQEILPEDLPKELQQQQHDDNANNDWEQGLHQWAEQQLQSGCSALLDEALPRFERVMINTALNFTHGRRQEAAKLLGWGRNTITRKIKELEITALDKKLE</sequence>
<dbReference type="PROSITE" id="PS00688">
    <property type="entry name" value="SIGMA54_INTERACT_3"/>
    <property type="match status" value="1"/>
</dbReference>
<dbReference type="InterPro" id="IPR001789">
    <property type="entry name" value="Sig_transdc_resp-reg_receiver"/>
</dbReference>
<evidence type="ECO:0000256" key="13">
    <source>
        <dbReference type="ARBA" id="ARBA00023231"/>
    </source>
</evidence>
<dbReference type="Pfam" id="PF00158">
    <property type="entry name" value="Sigma54_activat"/>
    <property type="match status" value="1"/>
</dbReference>
<dbReference type="InterPro" id="IPR002078">
    <property type="entry name" value="Sigma_54_int"/>
</dbReference>
<dbReference type="GO" id="GO:0005524">
    <property type="term" value="F:ATP binding"/>
    <property type="evidence" value="ECO:0007669"/>
    <property type="project" value="UniProtKB-KW"/>
</dbReference>
<comment type="subcellular location">
    <subcellularLocation>
        <location evidence="1 15">Cytoplasm</location>
    </subcellularLocation>
</comment>
<dbReference type="GO" id="GO:0000156">
    <property type="term" value="F:phosphorelay response regulator activity"/>
    <property type="evidence" value="ECO:0007669"/>
    <property type="project" value="UniProtKB-UniRule"/>
</dbReference>
<dbReference type="PROSITE" id="PS50045">
    <property type="entry name" value="SIGMA54_INTERACT_4"/>
    <property type="match status" value="1"/>
</dbReference>
<dbReference type="SUPFAM" id="SSF46689">
    <property type="entry name" value="Homeodomain-like"/>
    <property type="match status" value="1"/>
</dbReference>
<dbReference type="CDD" id="cd19919">
    <property type="entry name" value="REC_NtrC"/>
    <property type="match status" value="1"/>
</dbReference>
<dbReference type="PROSITE" id="PS50110">
    <property type="entry name" value="RESPONSE_REGULATORY"/>
    <property type="match status" value="1"/>
</dbReference>
<keyword evidence="7 15" id="KW-0067">ATP-binding</keyword>
<gene>
    <name evidence="18" type="primary">glnG</name>
    <name evidence="15" type="synonym">ntrC</name>
    <name evidence="18" type="ORF">MBHS_04202</name>
</gene>
<feature type="modified residue" description="4-aspartylphosphate" evidence="14">
    <location>
        <position position="52"/>
    </location>
</feature>
<evidence type="ECO:0000256" key="9">
    <source>
        <dbReference type="ARBA" id="ARBA00023015"/>
    </source>
</evidence>
<dbReference type="InterPro" id="IPR025662">
    <property type="entry name" value="Sigma_54_int_dom_ATP-bd_1"/>
</dbReference>
<evidence type="ECO:0000256" key="5">
    <source>
        <dbReference type="ARBA" id="ARBA00022553"/>
    </source>
</evidence>
<evidence type="ECO:0000256" key="15">
    <source>
        <dbReference type="RuleBase" id="RU365013"/>
    </source>
</evidence>
<feature type="domain" description="Sigma-54 factor interaction" evidence="16">
    <location>
        <begin position="138"/>
        <end position="367"/>
    </location>
</feature>
<dbReference type="OrthoDB" id="5297379at2"/>
<dbReference type="GO" id="GO:0006355">
    <property type="term" value="P:regulation of DNA-templated transcription"/>
    <property type="evidence" value="ECO:0007669"/>
    <property type="project" value="InterPro"/>
</dbReference>
<dbReference type="InterPro" id="IPR011006">
    <property type="entry name" value="CheY-like_superfamily"/>
</dbReference>
<comment type="function">
    <text evidence="15">Member of the two-component regulatory system NtrB/NtrC, which controls expression of the nitrogen-regulated (ntr) genes in response to nitrogen limitation. Phosphorylated NtrC binds directly to DNA and stimulates the formation of open promoter-sigma54-RNA polymerase complexes.</text>
</comment>
<dbReference type="EMBL" id="FMSV02000548">
    <property type="protein sequence ID" value="SEH08311.1"/>
    <property type="molecule type" value="Genomic_DNA"/>
</dbReference>
<dbReference type="Pfam" id="PF00072">
    <property type="entry name" value="Response_reg"/>
    <property type="match status" value="1"/>
</dbReference>
<keyword evidence="19" id="KW-1185">Reference proteome</keyword>
<dbReference type="Gene3D" id="3.40.50.2300">
    <property type="match status" value="1"/>
</dbReference>
<evidence type="ECO:0000259" key="17">
    <source>
        <dbReference type="PROSITE" id="PS50110"/>
    </source>
</evidence>
<dbReference type="RefSeq" id="WP_103921862.1">
    <property type="nucleotide sequence ID" value="NZ_FMSV02000548.1"/>
</dbReference>
<keyword evidence="10 15" id="KW-0238">DNA-binding</keyword>
<evidence type="ECO:0000256" key="3">
    <source>
        <dbReference type="ARBA" id="ARBA00022490"/>
    </source>
</evidence>
<proteinExistence type="predicted"/>
<accession>A0A1H6FFX6</accession>
<dbReference type="InterPro" id="IPR025943">
    <property type="entry name" value="Sigma_54_int_dom_ATP-bd_2"/>
</dbReference>
<dbReference type="PANTHER" id="PTHR32071">
    <property type="entry name" value="TRANSCRIPTIONAL REGULATORY PROTEIN"/>
    <property type="match status" value="1"/>
</dbReference>
<organism evidence="18 19">
    <name type="scientific">Candidatus Venteria ishoeyi</name>
    <dbReference type="NCBI Taxonomy" id="1899563"/>
    <lineage>
        <taxon>Bacteria</taxon>
        <taxon>Pseudomonadati</taxon>
        <taxon>Pseudomonadota</taxon>
        <taxon>Gammaproteobacteria</taxon>
        <taxon>Thiotrichales</taxon>
        <taxon>Thiotrichaceae</taxon>
        <taxon>Venteria</taxon>
    </lineage>
</organism>
<evidence type="ECO:0000256" key="1">
    <source>
        <dbReference type="ARBA" id="ARBA00004496"/>
    </source>
</evidence>
<evidence type="ECO:0000256" key="7">
    <source>
        <dbReference type="ARBA" id="ARBA00022840"/>
    </source>
</evidence>
<keyword evidence="11 15" id="KW-0010">Activator</keyword>
<evidence type="ECO:0000313" key="19">
    <source>
        <dbReference type="Proteomes" id="UP000236724"/>
    </source>
</evidence>